<gene>
    <name evidence="1" type="ORF">VY86_13010</name>
</gene>
<dbReference type="STRING" id="230089.VY86_13010"/>
<reference evidence="2" key="2">
    <citation type="submission" date="2015-03" db="EMBL/GenBank/DDBJ databases">
        <title>Genome sequence of Azospirillum thiophilum strain DSM 21654T.</title>
        <authorList>
            <person name="Kwak Y."/>
            <person name="Shin J.-H."/>
        </authorList>
    </citation>
    <scope>NUCLEOTIDE SEQUENCE [LARGE SCALE GENOMIC DNA]</scope>
    <source>
        <strain evidence="2">DSM 15199</strain>
    </source>
</reference>
<keyword evidence="2" id="KW-1185">Reference proteome</keyword>
<evidence type="ECO:0008006" key="3">
    <source>
        <dbReference type="Google" id="ProtNLM"/>
    </source>
</evidence>
<sequence length="203" mass="22448">MSRSKDVCIASRDSDSKNIFPKCLSGKHITPIPLGNLDSSSESILFFRELQFNMQRQIQSNWCWAAVSVSVGLYFSTGFWAQCDVVDKQLGRTTCCSLPGPCNVYGYLDQALMYTRSLASFYTNSMNMPEIRAQIGAGCPIGLRCAWYGGGAHFLAIIGYNSVTGNISVTDSIYGNSIQSFSLFPFSYNGGGNWTHTYLTRRN</sequence>
<dbReference type="AlphaFoldDB" id="A0A0F7LQE5"/>
<dbReference type="Proteomes" id="UP000034866">
    <property type="component" value="Chromosome"/>
</dbReference>
<dbReference type="PATRIC" id="fig|230089.6.peg.2914"/>
<dbReference type="EMBL" id="CP011104">
    <property type="protein sequence ID" value="AKH64106.1"/>
    <property type="molecule type" value="Genomic_DNA"/>
</dbReference>
<accession>A0A0F7LQE5</accession>
<proteinExistence type="predicted"/>
<dbReference type="RefSeq" id="WP_046975254.1">
    <property type="nucleotide sequence ID" value="NZ_CAWQPG010000096.1"/>
</dbReference>
<evidence type="ECO:0000313" key="2">
    <source>
        <dbReference type="Proteomes" id="UP000034866"/>
    </source>
</evidence>
<evidence type="ECO:0000313" key="1">
    <source>
        <dbReference type="EMBL" id="AKH64106.1"/>
    </source>
</evidence>
<dbReference type="OrthoDB" id="6445402at2"/>
<dbReference type="KEGG" id="ptt:VY86_13010"/>
<name>A0A0F7LQE5_9GAMM</name>
<organism evidence="1 2">
    <name type="scientific">Photorhabdus thracensis</name>
    <dbReference type="NCBI Taxonomy" id="230089"/>
    <lineage>
        <taxon>Bacteria</taxon>
        <taxon>Pseudomonadati</taxon>
        <taxon>Pseudomonadota</taxon>
        <taxon>Gammaproteobacteria</taxon>
        <taxon>Enterobacterales</taxon>
        <taxon>Morganellaceae</taxon>
        <taxon>Photorhabdus</taxon>
    </lineage>
</organism>
<protein>
    <recommendedName>
        <fullName evidence="3">Peptidase C39-like domain-containing protein</fullName>
    </recommendedName>
</protein>
<reference evidence="1 2" key="1">
    <citation type="journal article" date="2015" name="J. Biotechnol.">
        <title>Complete genome sequence of Photorhabdus temperata subsp. thracensis 39-8(T), an entomopathogenic bacterium for the improved commercial bioinsecticide.</title>
        <authorList>
            <person name="Kwak Y."/>
            <person name="Shin J.H."/>
        </authorList>
    </citation>
    <scope>NUCLEOTIDE SEQUENCE [LARGE SCALE GENOMIC DNA]</scope>
    <source>
        <strain evidence="1 2">DSM 15199</strain>
    </source>
</reference>
<dbReference type="Pfam" id="PF12385">
    <property type="entry name" value="Peptidase_C70"/>
    <property type="match status" value="1"/>
</dbReference>
<dbReference type="InterPro" id="IPR022118">
    <property type="entry name" value="Peptidase_C70_AvrRpt2"/>
</dbReference>